<dbReference type="Pfam" id="PF04951">
    <property type="entry name" value="Peptidase_M55"/>
    <property type="match status" value="1"/>
</dbReference>
<evidence type="ECO:0000313" key="2">
    <source>
        <dbReference type="Proteomes" id="UP001528672"/>
    </source>
</evidence>
<dbReference type="Gene3D" id="3.40.50.10780">
    <property type="entry name" value="Dipeptide transport protein"/>
    <property type="match status" value="1"/>
</dbReference>
<reference evidence="1 2" key="1">
    <citation type="submission" date="2023-02" db="EMBL/GenBank/DDBJ databases">
        <title>Bacterial whole genome sequence for Curvibacter sp. HBC28.</title>
        <authorList>
            <person name="Le V."/>
            <person name="Ko S.-R."/>
            <person name="Ahn C.-Y."/>
            <person name="Oh H.-M."/>
        </authorList>
    </citation>
    <scope>NUCLEOTIDE SEQUENCE [LARGE SCALE GENOMIC DNA]</scope>
    <source>
        <strain evidence="1 2">HBC28</strain>
    </source>
</reference>
<organism evidence="1 2">
    <name type="scientific">Curvibacter microcysteis</name>
    <dbReference type="NCBI Taxonomy" id="3026419"/>
    <lineage>
        <taxon>Bacteria</taxon>
        <taxon>Pseudomonadati</taxon>
        <taxon>Pseudomonadota</taxon>
        <taxon>Betaproteobacteria</taxon>
        <taxon>Burkholderiales</taxon>
        <taxon>Comamonadaceae</taxon>
        <taxon>Curvibacter</taxon>
    </lineage>
</organism>
<dbReference type="InterPro" id="IPR027476">
    <property type="entry name" value="DppA_N"/>
</dbReference>
<dbReference type="EMBL" id="JAQSIO010000001">
    <property type="protein sequence ID" value="MDD0813669.1"/>
    <property type="molecule type" value="Genomic_DNA"/>
</dbReference>
<protein>
    <submittedName>
        <fullName evidence="1">M55 family metallopeptidase</fullName>
    </submittedName>
</protein>
<accession>A0ABT5MAQ8</accession>
<dbReference type="Gene3D" id="3.30.1360.130">
    <property type="entry name" value="Dipeptide transport protein"/>
    <property type="match status" value="1"/>
</dbReference>
<dbReference type="InterPro" id="IPR007035">
    <property type="entry name" value="Peptidase_M55"/>
</dbReference>
<evidence type="ECO:0000313" key="1">
    <source>
        <dbReference type="EMBL" id="MDD0813669.1"/>
    </source>
</evidence>
<name>A0ABT5MAQ8_9BURK</name>
<dbReference type="PIRSF" id="PIRSF015853">
    <property type="entry name" value="Pep_DppA"/>
    <property type="match status" value="1"/>
</dbReference>
<dbReference type="InterPro" id="IPR036177">
    <property type="entry name" value="Peptidase_M55_sf"/>
</dbReference>
<dbReference type="SUPFAM" id="SSF63992">
    <property type="entry name" value="Dipeptide transport protein"/>
    <property type="match status" value="1"/>
</dbReference>
<keyword evidence="2" id="KW-1185">Reference proteome</keyword>
<gene>
    <name evidence="1" type="ORF">PSQ39_03420</name>
</gene>
<dbReference type="RefSeq" id="WP_273925187.1">
    <property type="nucleotide sequence ID" value="NZ_JAQSIO010000001.1"/>
</dbReference>
<comment type="caution">
    <text evidence="1">The sequence shown here is derived from an EMBL/GenBank/DDBJ whole genome shotgun (WGS) entry which is preliminary data.</text>
</comment>
<dbReference type="Proteomes" id="UP001528672">
    <property type="component" value="Unassembled WGS sequence"/>
</dbReference>
<proteinExistence type="predicted"/>
<sequence>MSSSPRILISMDIEGVAGVWRPEQTQAGQSEYERARRWMTQEANAAIRGAWAGGAGAVLVNDSHGHFGNLLADELDPRAELIQGKPRRLGMMAGVDQAIDGVLMIGWHARAKTTGVLAHTSNSFAFARVWLGGLELGEVGLYGALAGELGVPVLLVSGCDVMAPEAQALGPDVAVLGVKWSEGARSGRSLSPEAARQLIEQSSQAAVQRCAAGQAPAPWRPQWAQADASAGLQLRVQCQTPALADVFALWPHLQRESADTVSLRCASVQDAVRSLNALGAMSSVLR</sequence>
<dbReference type="CDD" id="cd08663">
    <property type="entry name" value="DAP_dppA_1"/>
    <property type="match status" value="1"/>
</dbReference>